<evidence type="ECO:0000313" key="1">
    <source>
        <dbReference type="EMBL" id="ARW58446.1"/>
    </source>
</evidence>
<dbReference type="GeneID" id="79587263"/>
<proteinExistence type="predicted"/>
<dbReference type="KEGG" id="vg:79587263"/>
<sequence>MKKRKVMYFSEYSRGEMLLYTYRERKGDIFMGTEEILKSFLKCIAEASRNEEDIQRYIETAFNIKTN</sequence>
<accession>A0A288WFR6</accession>
<name>A0A288WFR6_9CAUD</name>
<dbReference type="EMBL" id="KY963369">
    <property type="protein sequence ID" value="ARW58446.1"/>
    <property type="molecule type" value="Genomic_DNA"/>
</dbReference>
<keyword evidence="2" id="KW-1185">Reference proteome</keyword>
<evidence type="ECO:0000313" key="2">
    <source>
        <dbReference type="Proteomes" id="UP000224684"/>
    </source>
</evidence>
<reference evidence="1 2" key="1">
    <citation type="submission" date="2017-04" db="EMBL/GenBank/DDBJ databases">
        <title>Bacillus anthracis phage Complete Genome.</title>
        <authorList>
            <person name="Alkalay S."/>
            <person name="Coppenhagen-Glazer S."/>
            <person name="Hazan R."/>
        </authorList>
    </citation>
    <scope>NUCLEOTIDE SEQUENCE [LARGE SCALE GENOMIC DNA]</scope>
</reference>
<organism evidence="1 2">
    <name type="scientific">Bacillus phage Tavor_SA</name>
    <dbReference type="NCBI Taxonomy" id="1983581"/>
    <lineage>
        <taxon>Viruses</taxon>
        <taxon>Duplodnaviria</taxon>
        <taxon>Heunggongvirae</taxon>
        <taxon>Uroviricota</taxon>
        <taxon>Caudoviricetes</taxon>
        <taxon>Wbetavirus</taxon>
        <taxon>Wbetavirus tavor</taxon>
    </lineage>
</organism>
<protein>
    <submittedName>
        <fullName evidence="1">Uncharacterized protein</fullName>
    </submittedName>
</protein>
<dbReference type="Proteomes" id="UP000224684">
    <property type="component" value="Segment"/>
</dbReference>
<dbReference type="RefSeq" id="YP_010739867.1">
    <property type="nucleotide sequence ID" value="NC_073047.1"/>
</dbReference>